<keyword evidence="5" id="KW-0547">Nucleotide-binding</keyword>
<dbReference type="SUPFAM" id="SSF52540">
    <property type="entry name" value="P-loop containing nucleoside triphosphate hydrolases"/>
    <property type="match status" value="1"/>
</dbReference>
<organism evidence="5 6">
    <name type="scientific">Helicovermis profundi</name>
    <dbReference type="NCBI Taxonomy" id="3065157"/>
    <lineage>
        <taxon>Bacteria</taxon>
        <taxon>Bacillati</taxon>
        <taxon>Bacillota</taxon>
        <taxon>Clostridia</taxon>
        <taxon>Helicovermis</taxon>
    </lineage>
</organism>
<gene>
    <name evidence="5" type="ORF">HLPR_23370</name>
</gene>
<dbReference type="InterPro" id="IPR017896">
    <property type="entry name" value="4Fe4S_Fe-S-bd"/>
</dbReference>
<keyword evidence="5" id="KW-0067">ATP-binding</keyword>
<keyword evidence="2" id="KW-0408">Iron</keyword>
<evidence type="ECO:0000313" key="5">
    <source>
        <dbReference type="EMBL" id="BEP30006.1"/>
    </source>
</evidence>
<evidence type="ECO:0000256" key="2">
    <source>
        <dbReference type="ARBA" id="ARBA00023004"/>
    </source>
</evidence>
<dbReference type="PANTHER" id="PTHR43063:SF1">
    <property type="entry name" value="4FE-4S CLUSTER CONTAINING PARA FAMILY ATPASE PROTEIN"/>
    <property type="match status" value="1"/>
</dbReference>
<dbReference type="AlphaFoldDB" id="A0AAU9ERK8"/>
<dbReference type="PROSITE" id="PS00198">
    <property type="entry name" value="4FE4S_FER_1"/>
    <property type="match status" value="1"/>
</dbReference>
<dbReference type="Pfam" id="PF01656">
    <property type="entry name" value="CbiA"/>
    <property type="match status" value="1"/>
</dbReference>
<evidence type="ECO:0000256" key="3">
    <source>
        <dbReference type="ARBA" id="ARBA00023014"/>
    </source>
</evidence>
<feature type="domain" description="4Fe-4S ferredoxin-type" evidence="4">
    <location>
        <begin position="57"/>
        <end position="85"/>
    </location>
</feature>
<name>A0AAU9ERK8_9FIRM</name>
<dbReference type="PANTHER" id="PTHR43063">
    <property type="entry name" value="4FE-4S CLUSTER CONTAINING PARA FAMILY ATPASE PROTEIN"/>
    <property type="match status" value="1"/>
</dbReference>
<dbReference type="KEGG" id="hprf:HLPR_23370"/>
<dbReference type="GO" id="GO:0046872">
    <property type="term" value="F:metal ion binding"/>
    <property type="evidence" value="ECO:0007669"/>
    <property type="project" value="UniProtKB-KW"/>
</dbReference>
<protein>
    <submittedName>
        <fullName evidence="5">ATP-binding protein</fullName>
    </submittedName>
</protein>
<dbReference type="Gene3D" id="3.40.50.300">
    <property type="entry name" value="P-loop containing nucleotide triphosphate hydrolases"/>
    <property type="match status" value="1"/>
</dbReference>
<keyword evidence="3" id="KW-0411">Iron-sulfur</keyword>
<keyword evidence="1" id="KW-0479">Metal-binding</keyword>
<evidence type="ECO:0000313" key="6">
    <source>
        <dbReference type="Proteomes" id="UP001321786"/>
    </source>
</evidence>
<feature type="domain" description="4Fe-4S ferredoxin-type" evidence="4">
    <location>
        <begin position="86"/>
        <end position="115"/>
    </location>
</feature>
<dbReference type="InterPro" id="IPR017900">
    <property type="entry name" value="4Fe4S_Fe_S_CS"/>
</dbReference>
<sequence>MKIAVLSGKGGTGKTFVSTNLAYVSKESTYLDCDVEEPNGRIFFKPIIDEVKEVKVKVPSYNQEQCDGCRKCVDICHFNALAFAKNKVVIFEELCHSCGGCSLVCPTGAMTEKDKIIGKIEYGNSENVRVGTGLLNIGEITGVPVINEIVEANYNTNDIIIDSPPGSSCSVMEAIKDVDYCVFVVEPTVFGIHNFKLVYELVKIFNKNSGIVINKHNDSNRLVEEFAKENNVTILKKIPFNKKIGLINSKGILIAKENKEYYKLFKDILDQIKEGEK</sequence>
<dbReference type="SUPFAM" id="SSF54862">
    <property type="entry name" value="4Fe-4S ferredoxins"/>
    <property type="match status" value="1"/>
</dbReference>
<proteinExistence type="predicted"/>
<dbReference type="InterPro" id="IPR002586">
    <property type="entry name" value="CobQ/CobB/MinD/ParA_Nub-bd_dom"/>
</dbReference>
<accession>A0AAU9ERK8</accession>
<dbReference type="GO" id="GO:0005524">
    <property type="term" value="F:ATP binding"/>
    <property type="evidence" value="ECO:0007669"/>
    <property type="project" value="UniProtKB-KW"/>
</dbReference>
<evidence type="ECO:0000256" key="1">
    <source>
        <dbReference type="ARBA" id="ARBA00022723"/>
    </source>
</evidence>
<reference evidence="5 6" key="1">
    <citation type="submission" date="2023-08" db="EMBL/GenBank/DDBJ databases">
        <title>Helicovermis profunda gen. nov., sp. nov., a novel mesophilic, fermentative bacterium within the Bacillota from a deep-sea hydrothermal vent chimney.</title>
        <authorList>
            <person name="Miyazaki U."/>
            <person name="Mizutani D."/>
            <person name="Hashimoto Y."/>
            <person name="Tame A."/>
            <person name="Sawayama S."/>
            <person name="Miyazaki J."/>
            <person name="Takai K."/>
            <person name="Nakagawa S."/>
        </authorList>
    </citation>
    <scope>NUCLEOTIDE SEQUENCE [LARGE SCALE GENOMIC DNA]</scope>
    <source>
        <strain evidence="5 6">S502</strain>
    </source>
</reference>
<dbReference type="GO" id="GO:0051536">
    <property type="term" value="F:iron-sulfur cluster binding"/>
    <property type="evidence" value="ECO:0007669"/>
    <property type="project" value="UniProtKB-KW"/>
</dbReference>
<dbReference type="InterPro" id="IPR027417">
    <property type="entry name" value="P-loop_NTPase"/>
</dbReference>
<evidence type="ECO:0000259" key="4">
    <source>
        <dbReference type="PROSITE" id="PS51379"/>
    </source>
</evidence>
<dbReference type="Proteomes" id="UP001321786">
    <property type="component" value="Chromosome"/>
</dbReference>
<dbReference type="Pfam" id="PF00037">
    <property type="entry name" value="Fer4"/>
    <property type="match status" value="1"/>
</dbReference>
<keyword evidence="6" id="KW-1185">Reference proteome</keyword>
<dbReference type="EMBL" id="AP028654">
    <property type="protein sequence ID" value="BEP30006.1"/>
    <property type="molecule type" value="Genomic_DNA"/>
</dbReference>
<dbReference type="Gene3D" id="3.30.70.20">
    <property type="match status" value="1"/>
</dbReference>
<dbReference type="PROSITE" id="PS51379">
    <property type="entry name" value="4FE4S_FER_2"/>
    <property type="match status" value="2"/>
</dbReference>
<dbReference type="RefSeq" id="WP_338535609.1">
    <property type="nucleotide sequence ID" value="NZ_AP028654.1"/>
</dbReference>